<dbReference type="SUPFAM" id="SSF55961">
    <property type="entry name" value="Bet v1-like"/>
    <property type="match status" value="1"/>
</dbReference>
<sequence length="155" mass="16914">MNSPLDVSASVLVPADPERAFRDVLVAPLPQLFAKRHLALPPIKEVRGQQGVWGTVGQTRTIVLADGGTMREELVSVESPTAFSYHIGDITGALRPLAGGVDGRWSFTPRGAETQVTWAWRVYPRMALSSIALPVFGRMWQGYADKALAQVRALF</sequence>
<organism evidence="1 2">
    <name type="scientific">Flexivirga aerilata</name>
    <dbReference type="NCBI Taxonomy" id="1656889"/>
    <lineage>
        <taxon>Bacteria</taxon>
        <taxon>Bacillati</taxon>
        <taxon>Actinomycetota</taxon>
        <taxon>Actinomycetes</taxon>
        <taxon>Micrococcales</taxon>
        <taxon>Dermacoccaceae</taxon>
        <taxon>Flexivirga</taxon>
    </lineage>
</organism>
<dbReference type="InterPro" id="IPR023393">
    <property type="entry name" value="START-like_dom_sf"/>
</dbReference>
<dbReference type="RefSeq" id="WP_171158309.1">
    <property type="nucleotide sequence ID" value="NZ_JABENB010000003.1"/>
</dbReference>
<protein>
    <submittedName>
        <fullName evidence="1">SRPBCC family protein</fullName>
    </submittedName>
</protein>
<dbReference type="Gene3D" id="3.30.530.20">
    <property type="match status" value="1"/>
</dbReference>
<dbReference type="AlphaFoldDB" id="A0A849ASF9"/>
<dbReference type="InterPro" id="IPR019587">
    <property type="entry name" value="Polyketide_cyclase/dehydratase"/>
</dbReference>
<dbReference type="Proteomes" id="UP000557772">
    <property type="component" value="Unassembled WGS sequence"/>
</dbReference>
<proteinExistence type="predicted"/>
<dbReference type="EMBL" id="JABENB010000003">
    <property type="protein sequence ID" value="NNG41210.1"/>
    <property type="molecule type" value="Genomic_DNA"/>
</dbReference>
<accession>A0A849ASF9</accession>
<dbReference type="Pfam" id="PF10604">
    <property type="entry name" value="Polyketide_cyc2"/>
    <property type="match status" value="1"/>
</dbReference>
<evidence type="ECO:0000313" key="2">
    <source>
        <dbReference type="Proteomes" id="UP000557772"/>
    </source>
</evidence>
<evidence type="ECO:0000313" key="1">
    <source>
        <dbReference type="EMBL" id="NNG41210.1"/>
    </source>
</evidence>
<gene>
    <name evidence="1" type="ORF">HJ588_18270</name>
</gene>
<reference evidence="1 2" key="1">
    <citation type="submission" date="2020-05" db="EMBL/GenBank/DDBJ databases">
        <title>Flexivirga sp. ID2601S isolated from air conditioner.</title>
        <authorList>
            <person name="Kim D.H."/>
        </authorList>
    </citation>
    <scope>NUCLEOTIDE SEQUENCE [LARGE SCALE GENOMIC DNA]</scope>
    <source>
        <strain evidence="1 2">ID2601S</strain>
    </source>
</reference>
<comment type="caution">
    <text evidence="1">The sequence shown here is derived from an EMBL/GenBank/DDBJ whole genome shotgun (WGS) entry which is preliminary data.</text>
</comment>
<keyword evidence="2" id="KW-1185">Reference proteome</keyword>
<name>A0A849ASF9_9MICO</name>